<evidence type="ECO:0000256" key="1">
    <source>
        <dbReference type="SAM" id="MobiDB-lite"/>
    </source>
</evidence>
<accession>A0ABD1ZEY9</accession>
<evidence type="ECO:0000313" key="2">
    <source>
        <dbReference type="EMBL" id="KAL2650011.1"/>
    </source>
</evidence>
<gene>
    <name evidence="2" type="ORF">R1flu_018139</name>
</gene>
<dbReference type="EMBL" id="JBHFFA010000001">
    <property type="protein sequence ID" value="KAL2650011.1"/>
    <property type="molecule type" value="Genomic_DNA"/>
</dbReference>
<protein>
    <submittedName>
        <fullName evidence="2">Uncharacterized protein</fullName>
    </submittedName>
</protein>
<feature type="region of interest" description="Disordered" evidence="1">
    <location>
        <begin position="1"/>
        <end position="26"/>
    </location>
</feature>
<comment type="caution">
    <text evidence="2">The sequence shown here is derived from an EMBL/GenBank/DDBJ whole genome shotgun (WGS) entry which is preliminary data.</text>
</comment>
<sequence>MPRNEKAPKNFKNSVVTEDEKEPKEEVPRAFCEGKASGSKLLDLKIDYDEWGICLESLGRETSKLFEAFHVEVGTMTTEAMARNMKEMFAPPPVAEADIQLGKEMVKNLANLLMEEQKRNKAIVEQHDYFEGKNRHSEKIPKIAMWCA</sequence>
<evidence type="ECO:0000313" key="3">
    <source>
        <dbReference type="Proteomes" id="UP001605036"/>
    </source>
</evidence>
<dbReference type="AlphaFoldDB" id="A0ABD1ZEY9"/>
<reference evidence="2 3" key="1">
    <citation type="submission" date="2024-09" db="EMBL/GenBank/DDBJ databases">
        <title>Chromosome-scale assembly of Riccia fluitans.</title>
        <authorList>
            <person name="Paukszto L."/>
            <person name="Sawicki J."/>
            <person name="Karawczyk K."/>
            <person name="Piernik-Szablinska J."/>
            <person name="Szczecinska M."/>
            <person name="Mazdziarz M."/>
        </authorList>
    </citation>
    <scope>NUCLEOTIDE SEQUENCE [LARGE SCALE GENOMIC DNA]</scope>
    <source>
        <strain evidence="2">Rf_01</strain>
        <tissue evidence="2">Aerial parts of the thallus</tissue>
    </source>
</reference>
<proteinExistence type="predicted"/>
<keyword evidence="3" id="KW-1185">Reference proteome</keyword>
<name>A0ABD1ZEY9_9MARC</name>
<dbReference type="Proteomes" id="UP001605036">
    <property type="component" value="Unassembled WGS sequence"/>
</dbReference>
<organism evidence="2 3">
    <name type="scientific">Riccia fluitans</name>
    <dbReference type="NCBI Taxonomy" id="41844"/>
    <lineage>
        <taxon>Eukaryota</taxon>
        <taxon>Viridiplantae</taxon>
        <taxon>Streptophyta</taxon>
        <taxon>Embryophyta</taxon>
        <taxon>Marchantiophyta</taxon>
        <taxon>Marchantiopsida</taxon>
        <taxon>Marchantiidae</taxon>
        <taxon>Marchantiales</taxon>
        <taxon>Ricciaceae</taxon>
        <taxon>Riccia</taxon>
    </lineage>
</organism>